<proteinExistence type="predicted"/>
<protein>
    <submittedName>
        <fullName evidence="2">Uncharacterized protein</fullName>
    </submittedName>
</protein>
<dbReference type="Proteomes" id="UP000325307">
    <property type="component" value="Unassembled WGS sequence"/>
</dbReference>
<evidence type="ECO:0000256" key="1">
    <source>
        <dbReference type="SAM" id="MobiDB-lite"/>
    </source>
</evidence>
<organism evidence="2 3">
    <name type="scientific">Zafaria cholistanensis</name>
    <dbReference type="NCBI Taxonomy" id="1682741"/>
    <lineage>
        <taxon>Bacteria</taxon>
        <taxon>Bacillati</taxon>
        <taxon>Actinomycetota</taxon>
        <taxon>Actinomycetes</taxon>
        <taxon>Micrococcales</taxon>
        <taxon>Micrococcaceae</taxon>
        <taxon>Zafaria</taxon>
    </lineage>
</organism>
<name>A0A5A7NU39_9MICC</name>
<feature type="region of interest" description="Disordered" evidence="1">
    <location>
        <begin position="66"/>
        <end position="107"/>
    </location>
</feature>
<evidence type="ECO:0000313" key="2">
    <source>
        <dbReference type="EMBL" id="GER23281.1"/>
    </source>
</evidence>
<comment type="caution">
    <text evidence="2">The sequence shown here is derived from an EMBL/GenBank/DDBJ whole genome shotgun (WGS) entry which is preliminary data.</text>
</comment>
<sequence length="134" mass="15594">MRQELALCLAELLCRHRHLDRQERRFYWKMLQTQLRYLARRGFDGESLEFLEPRFPGWMAQLNNASHYGDLNPARREPHGRQEQDGRHHAASGIAGDSRRSAGAARHTGYVGSGVEDQFLGNFRDHWRMHSSGH</sequence>
<feature type="compositionally biased region" description="Basic and acidic residues" evidence="1">
    <location>
        <begin position="73"/>
        <end position="88"/>
    </location>
</feature>
<reference evidence="2 3" key="1">
    <citation type="submission" date="2019-09" db="EMBL/GenBank/DDBJ databases">
        <title>Arthrobacter zafarii sp. nov., a moderately thermotolerant and halotolerant actinobacterium isolated from Cholistan desert soil of Pakistan.</title>
        <authorList>
            <person name="Amin A."/>
            <person name="Ahmed I."/>
            <person name="Khalid N."/>
            <person name="Schumann P."/>
            <person name="Busse H.J."/>
            <person name="Khan I.U."/>
            <person name="Li S."/>
            <person name="Li W.J."/>
        </authorList>
    </citation>
    <scope>NUCLEOTIDE SEQUENCE [LARGE SCALE GENOMIC DNA]</scope>
    <source>
        <strain evidence="2 3">NCCP-1664</strain>
    </source>
</reference>
<dbReference type="EMBL" id="BKDJ01000008">
    <property type="protein sequence ID" value="GER23281.1"/>
    <property type="molecule type" value="Genomic_DNA"/>
</dbReference>
<keyword evidence="3" id="KW-1185">Reference proteome</keyword>
<dbReference type="AlphaFoldDB" id="A0A5A7NU39"/>
<gene>
    <name evidence="2" type="ORF">NCCP1664_17770</name>
</gene>
<evidence type="ECO:0000313" key="3">
    <source>
        <dbReference type="Proteomes" id="UP000325307"/>
    </source>
</evidence>
<feature type="compositionally biased region" description="Low complexity" evidence="1">
    <location>
        <begin position="91"/>
        <end position="106"/>
    </location>
</feature>
<accession>A0A5A7NU39</accession>